<accession>A0ABR5JN14</accession>
<sequence length="76" mass="8421">MSDLETILRNYKLLAETIFKIEGTSLADDPFIIEQLEALRVALVAHGKQLDIVSAMTSPPIIAAKKTFPGLRLVKR</sequence>
<evidence type="ECO:0000313" key="2">
    <source>
        <dbReference type="Proteomes" id="UP000037201"/>
    </source>
</evidence>
<dbReference type="Proteomes" id="UP000037201">
    <property type="component" value="Unassembled WGS sequence"/>
</dbReference>
<keyword evidence="2" id="KW-1185">Reference proteome</keyword>
<organism evidence="1 2">
    <name type="scientific">Pseudomonas coronafaciens pv. porri</name>
    <dbReference type="NCBI Taxonomy" id="83964"/>
    <lineage>
        <taxon>Bacteria</taxon>
        <taxon>Pseudomonadati</taxon>
        <taxon>Pseudomonadota</taxon>
        <taxon>Gammaproteobacteria</taxon>
        <taxon>Pseudomonadales</taxon>
        <taxon>Pseudomonadaceae</taxon>
        <taxon>Pseudomonas</taxon>
        <taxon>Pseudomonas coronafaciens</taxon>
    </lineage>
</organism>
<gene>
    <name evidence="1" type="ORF">OX90_14560</name>
</gene>
<dbReference type="EMBL" id="JUEU01000158">
    <property type="protein sequence ID" value="KOP58572.1"/>
    <property type="molecule type" value="Genomic_DNA"/>
</dbReference>
<comment type="caution">
    <text evidence="1">The sequence shown here is derived from an EMBL/GenBank/DDBJ whole genome shotgun (WGS) entry which is preliminary data.</text>
</comment>
<protein>
    <submittedName>
        <fullName evidence="1">Uncharacterized protein</fullName>
    </submittedName>
</protein>
<name>A0ABR5JN14_9PSED</name>
<reference evidence="1 2" key="1">
    <citation type="submission" date="2015-09" db="EMBL/GenBank/DDBJ databases">
        <title>Genome analysis of Pseudomonas syringae pv. porri LMG.</title>
        <authorList>
            <person name="Rombouts S."/>
        </authorList>
    </citation>
    <scope>NUCLEOTIDE SEQUENCE [LARGE SCALE GENOMIC DNA]</scope>
    <source>
        <strain evidence="1 2">LMG 28496</strain>
    </source>
</reference>
<evidence type="ECO:0000313" key="1">
    <source>
        <dbReference type="EMBL" id="KOP58572.1"/>
    </source>
</evidence>
<proteinExistence type="predicted"/>
<dbReference type="RefSeq" id="WP_053481287.1">
    <property type="nucleotide sequence ID" value="NZ_JTHM01000101.1"/>
</dbReference>